<feature type="compositionally biased region" description="Acidic residues" evidence="1">
    <location>
        <begin position="158"/>
        <end position="177"/>
    </location>
</feature>
<feature type="compositionally biased region" description="Low complexity" evidence="1">
    <location>
        <begin position="142"/>
        <end position="157"/>
    </location>
</feature>
<evidence type="ECO:0000313" key="2">
    <source>
        <dbReference type="EMBL" id="PRQ08020.1"/>
    </source>
</evidence>
<organism evidence="2 3">
    <name type="scientific">Enhygromyxa salina</name>
    <dbReference type="NCBI Taxonomy" id="215803"/>
    <lineage>
        <taxon>Bacteria</taxon>
        <taxon>Pseudomonadati</taxon>
        <taxon>Myxococcota</taxon>
        <taxon>Polyangia</taxon>
        <taxon>Nannocystales</taxon>
        <taxon>Nannocystaceae</taxon>
        <taxon>Enhygromyxa</taxon>
    </lineage>
</organism>
<reference evidence="2 3" key="1">
    <citation type="submission" date="2018-03" db="EMBL/GenBank/DDBJ databases">
        <title>Draft Genome Sequences of the Obligatory Marine Myxobacteria Enhygromyxa salina SWB007.</title>
        <authorList>
            <person name="Poehlein A."/>
            <person name="Moghaddam J.A."/>
            <person name="Harms H."/>
            <person name="Alanjari M."/>
            <person name="Koenig G.M."/>
            <person name="Daniel R."/>
            <person name="Schaeberle T.F."/>
        </authorList>
    </citation>
    <scope>NUCLEOTIDE SEQUENCE [LARGE SCALE GENOMIC DNA]</scope>
    <source>
        <strain evidence="2 3">SWB007</strain>
    </source>
</reference>
<dbReference type="OrthoDB" id="5520966at2"/>
<dbReference type="Proteomes" id="UP000238823">
    <property type="component" value="Unassembled WGS sequence"/>
</dbReference>
<name>A0A2S9YSH3_9BACT</name>
<dbReference type="EMBL" id="PVNL01000046">
    <property type="protein sequence ID" value="PRQ08020.1"/>
    <property type="molecule type" value="Genomic_DNA"/>
</dbReference>
<gene>
    <name evidence="2" type="ORF">ENSA7_23040</name>
</gene>
<evidence type="ECO:0000313" key="3">
    <source>
        <dbReference type="Proteomes" id="UP000238823"/>
    </source>
</evidence>
<feature type="compositionally biased region" description="Acidic residues" evidence="1">
    <location>
        <begin position="132"/>
        <end position="141"/>
    </location>
</feature>
<comment type="caution">
    <text evidence="2">The sequence shown here is derived from an EMBL/GenBank/DDBJ whole genome shotgun (WGS) entry which is preliminary data.</text>
</comment>
<evidence type="ECO:0000256" key="1">
    <source>
        <dbReference type="SAM" id="MobiDB-lite"/>
    </source>
</evidence>
<dbReference type="RefSeq" id="WP_106089329.1">
    <property type="nucleotide sequence ID" value="NZ_PVNL01000046.1"/>
</dbReference>
<proteinExistence type="predicted"/>
<sequence length="177" mass="18551">MSETAARVDLRQANLSESAQLRELGDRMFLALEQPPPVRSLLKLTIGDEQKAFEVGRVIEVVGEGEPARGCYGQFVEFERLGEQAKVGSEHLQPGISGSGVPAPVVIMSTAEMMLGEAGSEEHEAAAASEADTSETDDSSGEVEASSSESDAAGSDSSESESDDASSDDDHASDEDN</sequence>
<accession>A0A2S9YSH3</accession>
<dbReference type="AlphaFoldDB" id="A0A2S9YSH3"/>
<protein>
    <submittedName>
        <fullName evidence="2">Uncharacterized protein</fullName>
    </submittedName>
</protein>
<feature type="region of interest" description="Disordered" evidence="1">
    <location>
        <begin position="117"/>
        <end position="177"/>
    </location>
</feature>